<protein>
    <submittedName>
        <fullName evidence="2">Uncharacterized protein</fullName>
    </submittedName>
</protein>
<feature type="transmembrane region" description="Helical" evidence="1">
    <location>
        <begin position="60"/>
        <end position="83"/>
    </location>
</feature>
<keyword evidence="3" id="KW-1185">Reference proteome</keyword>
<evidence type="ECO:0000256" key="1">
    <source>
        <dbReference type="SAM" id="Phobius"/>
    </source>
</evidence>
<accession>A0A0C9WIE0</accession>
<reference evidence="3" key="2">
    <citation type="submission" date="2015-01" db="EMBL/GenBank/DDBJ databases">
        <title>Evolutionary Origins and Diversification of the Mycorrhizal Mutualists.</title>
        <authorList>
            <consortium name="DOE Joint Genome Institute"/>
            <consortium name="Mycorrhizal Genomics Consortium"/>
            <person name="Kohler A."/>
            <person name="Kuo A."/>
            <person name="Nagy L.G."/>
            <person name="Floudas D."/>
            <person name="Copeland A."/>
            <person name="Barry K.W."/>
            <person name="Cichocki N."/>
            <person name="Veneault-Fourrey C."/>
            <person name="LaButti K."/>
            <person name="Lindquist E.A."/>
            <person name="Lipzen A."/>
            <person name="Lundell T."/>
            <person name="Morin E."/>
            <person name="Murat C."/>
            <person name="Riley R."/>
            <person name="Ohm R."/>
            <person name="Sun H."/>
            <person name="Tunlid A."/>
            <person name="Henrissat B."/>
            <person name="Grigoriev I.V."/>
            <person name="Hibbett D.S."/>
            <person name="Martin F."/>
        </authorList>
    </citation>
    <scope>NUCLEOTIDE SEQUENCE [LARGE SCALE GENOMIC DNA]</scope>
    <source>
        <strain evidence="3">LaAM-08-1</strain>
    </source>
</reference>
<dbReference type="Proteomes" id="UP000054477">
    <property type="component" value="Unassembled WGS sequence"/>
</dbReference>
<sequence length="186" mass="21473">MWDLALEFAAVIGWWVHCWASRLAVFAILQLTSQCMYNLYSLWRFRCNSIQTTLRLSCNFFLHILALCKLLYIFSILVSNGILVSTPAVTACRYMLSQIRYSPPSDFTLRITPRQLVSSLGIYCIIDTLYLQPRPSHSHVYALLSSPRQIQSRFLPAPVPCRSERTLYRSSYDQTSSACLFPLFIR</sequence>
<dbReference type="AlphaFoldDB" id="A0A0C9WIE0"/>
<keyword evidence="1" id="KW-1133">Transmembrane helix</keyword>
<organism evidence="2 3">
    <name type="scientific">Laccaria amethystina LaAM-08-1</name>
    <dbReference type="NCBI Taxonomy" id="1095629"/>
    <lineage>
        <taxon>Eukaryota</taxon>
        <taxon>Fungi</taxon>
        <taxon>Dikarya</taxon>
        <taxon>Basidiomycota</taxon>
        <taxon>Agaricomycotina</taxon>
        <taxon>Agaricomycetes</taxon>
        <taxon>Agaricomycetidae</taxon>
        <taxon>Agaricales</taxon>
        <taxon>Agaricineae</taxon>
        <taxon>Hydnangiaceae</taxon>
        <taxon>Laccaria</taxon>
    </lineage>
</organism>
<proteinExistence type="predicted"/>
<dbReference type="EMBL" id="KN838885">
    <property type="protein sequence ID" value="KIJ92779.1"/>
    <property type="molecule type" value="Genomic_DNA"/>
</dbReference>
<name>A0A0C9WIE0_9AGAR</name>
<keyword evidence="1" id="KW-0472">Membrane</keyword>
<feature type="transmembrane region" description="Helical" evidence="1">
    <location>
        <begin position="12"/>
        <end position="39"/>
    </location>
</feature>
<dbReference type="HOGENOM" id="CLU_1454643_0_0_1"/>
<evidence type="ECO:0000313" key="3">
    <source>
        <dbReference type="Proteomes" id="UP000054477"/>
    </source>
</evidence>
<gene>
    <name evidence="2" type="ORF">K443DRAFT_422297</name>
</gene>
<evidence type="ECO:0000313" key="2">
    <source>
        <dbReference type="EMBL" id="KIJ92779.1"/>
    </source>
</evidence>
<keyword evidence="1" id="KW-0812">Transmembrane</keyword>
<reference evidence="2 3" key="1">
    <citation type="submission" date="2014-04" db="EMBL/GenBank/DDBJ databases">
        <authorList>
            <consortium name="DOE Joint Genome Institute"/>
            <person name="Kuo A."/>
            <person name="Kohler A."/>
            <person name="Nagy L.G."/>
            <person name="Floudas D."/>
            <person name="Copeland A."/>
            <person name="Barry K.W."/>
            <person name="Cichocki N."/>
            <person name="Veneault-Fourrey C."/>
            <person name="LaButti K."/>
            <person name="Lindquist E.A."/>
            <person name="Lipzen A."/>
            <person name="Lundell T."/>
            <person name="Morin E."/>
            <person name="Murat C."/>
            <person name="Sun H."/>
            <person name="Tunlid A."/>
            <person name="Henrissat B."/>
            <person name="Grigoriev I.V."/>
            <person name="Hibbett D.S."/>
            <person name="Martin F."/>
            <person name="Nordberg H.P."/>
            <person name="Cantor M.N."/>
            <person name="Hua S.X."/>
        </authorList>
    </citation>
    <scope>NUCLEOTIDE SEQUENCE [LARGE SCALE GENOMIC DNA]</scope>
    <source>
        <strain evidence="2 3">LaAM-08-1</strain>
    </source>
</reference>